<proteinExistence type="predicted"/>
<protein>
    <submittedName>
        <fullName evidence="1">Uncharacterized protein</fullName>
    </submittedName>
</protein>
<gene>
    <name evidence="1" type="ORF">LCDPAC02_00260</name>
</gene>
<accession>A0A481YPC8</accession>
<sequence length="117" mass="13845">MKSLIYVSNDNIYQKTIHTGYHDDNVSLFNANVYCNMEFNHIFLEILGIDTIIEYDNKTYLHKVKLDKSQFGFKLDRKINISDPRKSDKVVIKFYNPDMGLIDYGIQNWNVEFLILN</sequence>
<reference evidence="1" key="1">
    <citation type="journal article" date="2019" name="MBio">
        <title>Virus Genomes from Deep Sea Sediments Expand the Ocean Megavirome and Support Independent Origins of Viral Gigantism.</title>
        <authorList>
            <person name="Backstrom D."/>
            <person name="Yutin N."/>
            <person name="Jorgensen S.L."/>
            <person name="Dharamshi J."/>
            <person name="Homa F."/>
            <person name="Zaremba-Niedwiedzka K."/>
            <person name="Spang A."/>
            <person name="Wolf Y.I."/>
            <person name="Koonin E.V."/>
            <person name="Ettema T.J."/>
        </authorList>
    </citation>
    <scope>NUCLEOTIDE SEQUENCE</scope>
</reference>
<organism evidence="1">
    <name type="scientific">Pithovirus LCDPAC02</name>
    <dbReference type="NCBI Taxonomy" id="2506601"/>
    <lineage>
        <taxon>Viruses</taxon>
        <taxon>Pithoviruses</taxon>
    </lineage>
</organism>
<evidence type="ECO:0000313" key="1">
    <source>
        <dbReference type="EMBL" id="QBK84827.1"/>
    </source>
</evidence>
<name>A0A481YPC8_9VIRU</name>
<dbReference type="EMBL" id="MK500299">
    <property type="protein sequence ID" value="QBK84827.1"/>
    <property type="molecule type" value="Genomic_DNA"/>
</dbReference>